<reference evidence="1" key="1">
    <citation type="submission" date="2018-02" db="EMBL/GenBank/DDBJ databases">
        <title>Rhizophora mucronata_Transcriptome.</title>
        <authorList>
            <person name="Meera S.P."/>
            <person name="Sreeshan A."/>
            <person name="Augustine A."/>
        </authorList>
    </citation>
    <scope>NUCLEOTIDE SEQUENCE</scope>
    <source>
        <tissue evidence="1">Leaf</tissue>
    </source>
</reference>
<dbReference type="AlphaFoldDB" id="A0A2P2M1N6"/>
<proteinExistence type="predicted"/>
<protein>
    <submittedName>
        <fullName evidence="1">Putative GTP-binding protein YjiA</fullName>
    </submittedName>
</protein>
<organism evidence="1">
    <name type="scientific">Rhizophora mucronata</name>
    <name type="common">Asiatic mangrove</name>
    <dbReference type="NCBI Taxonomy" id="61149"/>
    <lineage>
        <taxon>Eukaryota</taxon>
        <taxon>Viridiplantae</taxon>
        <taxon>Streptophyta</taxon>
        <taxon>Embryophyta</taxon>
        <taxon>Tracheophyta</taxon>
        <taxon>Spermatophyta</taxon>
        <taxon>Magnoliopsida</taxon>
        <taxon>eudicotyledons</taxon>
        <taxon>Gunneridae</taxon>
        <taxon>Pentapetalae</taxon>
        <taxon>rosids</taxon>
        <taxon>fabids</taxon>
        <taxon>Malpighiales</taxon>
        <taxon>Rhizophoraceae</taxon>
        <taxon>Rhizophora</taxon>
    </lineage>
</organism>
<dbReference type="EMBL" id="GGEC01043650">
    <property type="protein sequence ID" value="MBX24134.1"/>
    <property type="molecule type" value="Transcribed_RNA"/>
</dbReference>
<dbReference type="EMBL" id="GGEC01043651">
    <property type="protein sequence ID" value="MBX24135.1"/>
    <property type="molecule type" value="Transcribed_RNA"/>
</dbReference>
<sequence>MQCFKPTVIETTLLNHTLTRVHGKHIAVIENEKIILILKLVV</sequence>
<accession>A0A2P2M1N6</accession>
<name>A0A2P2M1N6_RHIMU</name>
<evidence type="ECO:0000313" key="1">
    <source>
        <dbReference type="EMBL" id="MBX24135.1"/>
    </source>
</evidence>